<evidence type="ECO:0000313" key="10">
    <source>
        <dbReference type="Proteomes" id="UP000218811"/>
    </source>
</evidence>
<keyword evidence="10" id="KW-1185">Reference proteome</keyword>
<evidence type="ECO:0000256" key="7">
    <source>
        <dbReference type="ARBA" id="ARBA00025795"/>
    </source>
</evidence>
<comment type="similarity">
    <text evidence="7">Belongs to the chloroperoxidase family.</text>
</comment>
<dbReference type="AlphaFoldDB" id="A0A2H3JDR7"/>
<evidence type="ECO:0000313" key="9">
    <source>
        <dbReference type="EMBL" id="PCH36879.1"/>
    </source>
</evidence>
<dbReference type="InterPro" id="IPR000028">
    <property type="entry name" value="Chloroperoxidase"/>
</dbReference>
<organism evidence="9 10">
    <name type="scientific">Wolfiporia cocos (strain MD-104)</name>
    <name type="common">Brown rot fungus</name>
    <dbReference type="NCBI Taxonomy" id="742152"/>
    <lineage>
        <taxon>Eukaryota</taxon>
        <taxon>Fungi</taxon>
        <taxon>Dikarya</taxon>
        <taxon>Basidiomycota</taxon>
        <taxon>Agaricomycotina</taxon>
        <taxon>Agaricomycetes</taxon>
        <taxon>Polyporales</taxon>
        <taxon>Phaeolaceae</taxon>
        <taxon>Wolfiporia</taxon>
    </lineage>
</organism>
<evidence type="ECO:0000256" key="1">
    <source>
        <dbReference type="ARBA" id="ARBA00001970"/>
    </source>
</evidence>
<dbReference type="GO" id="GO:0046872">
    <property type="term" value="F:metal ion binding"/>
    <property type="evidence" value="ECO:0007669"/>
    <property type="project" value="UniProtKB-KW"/>
</dbReference>
<evidence type="ECO:0000256" key="6">
    <source>
        <dbReference type="ARBA" id="ARBA00023004"/>
    </source>
</evidence>
<keyword evidence="3" id="KW-0349">Heme</keyword>
<keyword evidence="5" id="KW-0560">Oxidoreductase</keyword>
<accession>A0A2H3JDR7</accession>
<dbReference type="PANTHER" id="PTHR33577:SF18">
    <property type="entry name" value="HEME HALOPEROXIDASE FAMILY PROFILE DOMAIN-CONTAINING PROTEIN"/>
    <property type="match status" value="1"/>
</dbReference>
<dbReference type="PROSITE" id="PS51405">
    <property type="entry name" value="HEME_HALOPEROXIDASE"/>
    <property type="match status" value="1"/>
</dbReference>
<protein>
    <submittedName>
        <fullName evidence="9">Chloroperoxidase-like protein</fullName>
    </submittedName>
</protein>
<keyword evidence="6" id="KW-0408">Iron</keyword>
<dbReference type="Gene3D" id="1.10.489.10">
    <property type="entry name" value="Chloroperoxidase-like"/>
    <property type="match status" value="1"/>
</dbReference>
<evidence type="ECO:0000256" key="5">
    <source>
        <dbReference type="ARBA" id="ARBA00023002"/>
    </source>
</evidence>
<dbReference type="GO" id="GO:0004601">
    <property type="term" value="F:peroxidase activity"/>
    <property type="evidence" value="ECO:0007669"/>
    <property type="project" value="UniProtKB-KW"/>
</dbReference>
<dbReference type="STRING" id="742152.A0A2H3JDR7"/>
<evidence type="ECO:0000256" key="2">
    <source>
        <dbReference type="ARBA" id="ARBA00022559"/>
    </source>
</evidence>
<dbReference type="InterPro" id="IPR036851">
    <property type="entry name" value="Chloroperoxidase-like_sf"/>
</dbReference>
<keyword evidence="2 9" id="KW-0575">Peroxidase</keyword>
<dbReference type="EMBL" id="KB467898">
    <property type="protein sequence ID" value="PCH36879.1"/>
    <property type="molecule type" value="Genomic_DNA"/>
</dbReference>
<dbReference type="PANTHER" id="PTHR33577">
    <property type="entry name" value="STERIGMATOCYSTIN BIOSYNTHESIS PEROXIDASE STCC-RELATED"/>
    <property type="match status" value="1"/>
</dbReference>
<proteinExistence type="inferred from homology"/>
<keyword evidence="4" id="KW-0479">Metal-binding</keyword>
<evidence type="ECO:0000259" key="8">
    <source>
        <dbReference type="PROSITE" id="PS51405"/>
    </source>
</evidence>
<gene>
    <name evidence="9" type="primary">HTP4</name>
    <name evidence="9" type="ORF">WOLCODRAFT_127790</name>
</gene>
<dbReference type="OMA" id="NFAPTFC"/>
<evidence type="ECO:0000256" key="4">
    <source>
        <dbReference type="ARBA" id="ARBA00022723"/>
    </source>
</evidence>
<dbReference type="Pfam" id="PF01328">
    <property type="entry name" value="Peroxidase_2"/>
    <property type="match status" value="1"/>
</dbReference>
<sequence>MSSSFLTVSSTRLVTGIFSSLLSVLQNTGVFIWDLGLTLFNAFAPLRPANRVVLDGYPGAGGVWPQYIPPREGDSRSCCPALNAMANHGILPRDGRNISFRQMNSAIRKMYNFSPTFCFYVPDYAARMLNKSYWTDTFDLEDLSAHNCIEHDASLTRKDTYHSFDQSKPDVRLIRELLACGTGSGGNLTIADLSRILGKRRAESKKTNGQYSQSVVHKLFGSSNSSTLLTIFGGRVQDLAPILLEERIPDGWQPRIRRPWGLTLTEFQLTVLPVEFGIKEEVEDAFRLSKEGKKNV</sequence>
<dbReference type="Proteomes" id="UP000218811">
    <property type="component" value="Unassembled WGS sequence"/>
</dbReference>
<name>A0A2H3JDR7_WOLCO</name>
<dbReference type="OrthoDB" id="407298at2759"/>
<reference evidence="9 10" key="1">
    <citation type="journal article" date="2012" name="Science">
        <title>The Paleozoic origin of enzymatic lignin decomposition reconstructed from 31 fungal genomes.</title>
        <authorList>
            <person name="Floudas D."/>
            <person name="Binder M."/>
            <person name="Riley R."/>
            <person name="Barry K."/>
            <person name="Blanchette R.A."/>
            <person name="Henrissat B."/>
            <person name="Martinez A.T."/>
            <person name="Otillar R."/>
            <person name="Spatafora J.W."/>
            <person name="Yadav J.S."/>
            <person name="Aerts A."/>
            <person name="Benoit I."/>
            <person name="Boyd A."/>
            <person name="Carlson A."/>
            <person name="Copeland A."/>
            <person name="Coutinho P.M."/>
            <person name="de Vries R.P."/>
            <person name="Ferreira P."/>
            <person name="Findley K."/>
            <person name="Foster B."/>
            <person name="Gaskell J."/>
            <person name="Glotzer D."/>
            <person name="Gorecki P."/>
            <person name="Heitman J."/>
            <person name="Hesse C."/>
            <person name="Hori C."/>
            <person name="Igarashi K."/>
            <person name="Jurgens J.A."/>
            <person name="Kallen N."/>
            <person name="Kersten P."/>
            <person name="Kohler A."/>
            <person name="Kuees U."/>
            <person name="Kumar T.K.A."/>
            <person name="Kuo A."/>
            <person name="LaButti K."/>
            <person name="Larrondo L.F."/>
            <person name="Lindquist E."/>
            <person name="Ling A."/>
            <person name="Lombard V."/>
            <person name="Lucas S."/>
            <person name="Lundell T."/>
            <person name="Martin R."/>
            <person name="McLaughlin D.J."/>
            <person name="Morgenstern I."/>
            <person name="Morin E."/>
            <person name="Murat C."/>
            <person name="Nagy L.G."/>
            <person name="Nolan M."/>
            <person name="Ohm R.A."/>
            <person name="Patyshakuliyeva A."/>
            <person name="Rokas A."/>
            <person name="Ruiz-Duenas F.J."/>
            <person name="Sabat G."/>
            <person name="Salamov A."/>
            <person name="Samejima M."/>
            <person name="Schmutz J."/>
            <person name="Slot J.C."/>
            <person name="St John F."/>
            <person name="Stenlid J."/>
            <person name="Sun H."/>
            <person name="Sun S."/>
            <person name="Syed K."/>
            <person name="Tsang A."/>
            <person name="Wiebenga A."/>
            <person name="Young D."/>
            <person name="Pisabarro A."/>
            <person name="Eastwood D.C."/>
            <person name="Martin F."/>
            <person name="Cullen D."/>
            <person name="Grigoriev I.V."/>
            <person name="Hibbett D.S."/>
        </authorList>
    </citation>
    <scope>NUCLEOTIDE SEQUENCE [LARGE SCALE GENOMIC DNA]</scope>
    <source>
        <strain evidence="9 10">MD-104</strain>
    </source>
</reference>
<feature type="domain" description="Heme haloperoxidase family profile" evidence="8">
    <location>
        <begin position="63"/>
        <end position="269"/>
    </location>
</feature>
<evidence type="ECO:0000256" key="3">
    <source>
        <dbReference type="ARBA" id="ARBA00022617"/>
    </source>
</evidence>
<comment type="cofactor">
    <cofactor evidence="1">
        <name>heme b</name>
        <dbReference type="ChEBI" id="CHEBI:60344"/>
    </cofactor>
</comment>
<dbReference type="SUPFAM" id="SSF47571">
    <property type="entry name" value="Cloroperoxidase"/>
    <property type="match status" value="1"/>
</dbReference>